<gene>
    <name evidence="2" type="ORF">F4560_004319</name>
</gene>
<accession>A0A7W9M239</accession>
<proteinExistence type="predicted"/>
<dbReference type="EMBL" id="JACHMO010000001">
    <property type="protein sequence ID" value="MBB5804551.1"/>
    <property type="molecule type" value="Genomic_DNA"/>
</dbReference>
<evidence type="ECO:0000313" key="2">
    <source>
        <dbReference type="EMBL" id="MBB5804551.1"/>
    </source>
</evidence>
<dbReference type="AlphaFoldDB" id="A0A7W9M239"/>
<keyword evidence="1" id="KW-0732">Signal</keyword>
<evidence type="ECO:0000313" key="3">
    <source>
        <dbReference type="Proteomes" id="UP000552097"/>
    </source>
</evidence>
<dbReference type="Proteomes" id="UP000552097">
    <property type="component" value="Unassembled WGS sequence"/>
</dbReference>
<protein>
    <submittedName>
        <fullName evidence="2">Uncharacterized protein</fullName>
    </submittedName>
</protein>
<keyword evidence="3" id="KW-1185">Reference proteome</keyword>
<dbReference type="RefSeq" id="WP_184922452.1">
    <property type="nucleotide sequence ID" value="NZ_JACHMO010000001.1"/>
</dbReference>
<feature type="signal peptide" evidence="1">
    <location>
        <begin position="1"/>
        <end position="30"/>
    </location>
</feature>
<reference evidence="2 3" key="1">
    <citation type="submission" date="2020-08" db="EMBL/GenBank/DDBJ databases">
        <title>Sequencing the genomes of 1000 actinobacteria strains.</title>
        <authorList>
            <person name="Klenk H.-P."/>
        </authorList>
    </citation>
    <scope>NUCLEOTIDE SEQUENCE [LARGE SCALE GENOMIC DNA]</scope>
    <source>
        <strain evidence="2 3">DSM 45486</strain>
    </source>
</reference>
<feature type="chain" id="PRO_5039193797" evidence="1">
    <location>
        <begin position="31"/>
        <end position="99"/>
    </location>
</feature>
<evidence type="ECO:0000256" key="1">
    <source>
        <dbReference type="SAM" id="SignalP"/>
    </source>
</evidence>
<organism evidence="2 3">
    <name type="scientific">Saccharothrix ecbatanensis</name>
    <dbReference type="NCBI Taxonomy" id="1105145"/>
    <lineage>
        <taxon>Bacteria</taxon>
        <taxon>Bacillati</taxon>
        <taxon>Actinomycetota</taxon>
        <taxon>Actinomycetes</taxon>
        <taxon>Pseudonocardiales</taxon>
        <taxon>Pseudonocardiaceae</taxon>
        <taxon>Saccharothrix</taxon>
    </lineage>
</organism>
<name>A0A7W9M239_9PSEU</name>
<sequence>MIKIGKVAAGAAIGMMSLFAPVAVAFPAQAEQSARVAVTGAPECVEFLYDATGRPTGNLEWYACHQGEQGNMGACNRTLVDLDYTREDAGRACLIARDS</sequence>
<comment type="caution">
    <text evidence="2">The sequence shown here is derived from an EMBL/GenBank/DDBJ whole genome shotgun (WGS) entry which is preliminary data.</text>
</comment>